<dbReference type="Proteomes" id="UP001628124">
    <property type="component" value="Unassembled WGS sequence"/>
</dbReference>
<dbReference type="EMBL" id="BAABMM010000028">
    <property type="protein sequence ID" value="GAA5252427.1"/>
    <property type="molecule type" value="Genomic_DNA"/>
</dbReference>
<dbReference type="Gene3D" id="3.30.2310.20">
    <property type="entry name" value="RelE-like"/>
    <property type="match status" value="1"/>
</dbReference>
<evidence type="ECO:0008006" key="3">
    <source>
        <dbReference type="Google" id="ProtNLM"/>
    </source>
</evidence>
<proteinExistence type="predicted"/>
<organism evidence="1 2">
    <name type="scientific">Candidatus Rickettsia kedanie</name>
    <dbReference type="NCBI Taxonomy" id="3115352"/>
    <lineage>
        <taxon>Bacteria</taxon>
        <taxon>Pseudomonadati</taxon>
        <taxon>Pseudomonadota</taxon>
        <taxon>Alphaproteobacteria</taxon>
        <taxon>Rickettsiales</taxon>
        <taxon>Rickettsiaceae</taxon>
        <taxon>Rickettsieae</taxon>
        <taxon>Rickettsia</taxon>
        <taxon>spotted fever group</taxon>
    </lineage>
</organism>
<sequence length="53" mass="6195">MLVNNIALPQKYRPHKLITQNGNIILNLIGYLIYEIKKDTIILYRTGTYADLF</sequence>
<keyword evidence="2" id="KW-1185">Reference proteome</keyword>
<dbReference type="InterPro" id="IPR035093">
    <property type="entry name" value="RelE/ParE_toxin_dom_sf"/>
</dbReference>
<evidence type="ECO:0000313" key="2">
    <source>
        <dbReference type="Proteomes" id="UP001628124"/>
    </source>
</evidence>
<dbReference type="SUPFAM" id="SSF143011">
    <property type="entry name" value="RelE-like"/>
    <property type="match status" value="1"/>
</dbReference>
<protein>
    <recommendedName>
        <fullName evidence="3">Type II toxin-antitoxin system mRNA interferase toxin, RelE/StbE family</fullName>
    </recommendedName>
</protein>
<accession>A0ABP9TW04</accession>
<name>A0ABP9TW04_9RICK</name>
<evidence type="ECO:0000313" key="1">
    <source>
        <dbReference type="EMBL" id="GAA5252427.1"/>
    </source>
</evidence>
<gene>
    <name evidence="1" type="ORF">KNCP2_07150</name>
</gene>
<comment type="caution">
    <text evidence="1">The sequence shown here is derived from an EMBL/GenBank/DDBJ whole genome shotgun (WGS) entry which is preliminary data.</text>
</comment>
<reference evidence="1 2" key="1">
    <citation type="journal article" date="2024" name="Microbiol. Immunol.">
        <title>Discovery of a novel spotted fever group Rickettsia, 'Candidatus Rickettsia kedanie,' in unfed larval chigger mites, Leptotrombidium scutellare.</title>
        <authorList>
            <person name="Ogawa M."/>
            <person name="Matsutani M."/>
            <person name="Katayama T."/>
            <person name="Takada N."/>
            <person name="Noda S."/>
            <person name="Takahashi M."/>
            <person name="Kageyama D."/>
            <person name="Hanaoka N."/>
            <person name="Ebihara H."/>
        </authorList>
    </citation>
    <scope>NUCLEOTIDE SEQUENCE [LARGE SCALE GENOMIC DNA]</scope>
    <source>
        <strain evidence="1 2">KNCP2-13</strain>
    </source>
</reference>